<keyword evidence="7" id="KW-0812">Transmembrane</keyword>
<accession>A0A1S8A8H4</accession>
<comment type="similarity">
    <text evidence="2">Belongs to the paxM FAD-dependent monooxygenase family.</text>
</comment>
<reference evidence="9" key="1">
    <citation type="submission" date="2016-03" db="EMBL/GenBank/DDBJ databases">
        <title>Draft genome sequence of Rosellinia necatrix.</title>
        <authorList>
            <person name="Kanematsu S."/>
        </authorList>
    </citation>
    <scope>NUCLEOTIDE SEQUENCE [LARGE SCALE GENOMIC DNA]</scope>
    <source>
        <strain evidence="9">W97</strain>
    </source>
</reference>
<keyword evidence="5" id="KW-0560">Oxidoreductase</keyword>
<dbReference type="Gene3D" id="3.30.9.30">
    <property type="match status" value="1"/>
</dbReference>
<keyword evidence="7" id="KW-0472">Membrane</keyword>
<dbReference type="GO" id="GO:0004497">
    <property type="term" value="F:monooxygenase activity"/>
    <property type="evidence" value="ECO:0007669"/>
    <property type="project" value="UniProtKB-KW"/>
</dbReference>
<dbReference type="AlphaFoldDB" id="A0A1S8A8H4"/>
<evidence type="ECO:0000256" key="5">
    <source>
        <dbReference type="ARBA" id="ARBA00023002"/>
    </source>
</evidence>
<gene>
    <name evidence="9" type="ORF">SAMD00023353_2800290</name>
</gene>
<dbReference type="STRING" id="77044.A0A1S8A8H4"/>
<feature type="domain" description="FAD-binding" evidence="8">
    <location>
        <begin position="20"/>
        <end position="146"/>
    </location>
</feature>
<dbReference type="OMA" id="DYICERV"/>
<evidence type="ECO:0000313" key="9">
    <source>
        <dbReference type="EMBL" id="GAW26319.1"/>
    </source>
</evidence>
<keyword evidence="4" id="KW-0274">FAD</keyword>
<keyword evidence="7" id="KW-1133">Transmembrane helix</keyword>
<keyword evidence="3" id="KW-0285">Flavoprotein</keyword>
<dbReference type="Pfam" id="PF01494">
    <property type="entry name" value="FAD_binding_3"/>
    <property type="match status" value="1"/>
</dbReference>
<dbReference type="Proteomes" id="UP000054516">
    <property type="component" value="Unassembled WGS sequence"/>
</dbReference>
<feature type="transmembrane region" description="Helical" evidence="7">
    <location>
        <begin position="20"/>
        <end position="37"/>
    </location>
</feature>
<protein>
    <submittedName>
        <fullName evidence="9">Putative salicylate hydroxylase</fullName>
    </submittedName>
</protein>
<dbReference type="InterPro" id="IPR036188">
    <property type="entry name" value="FAD/NAD-bd_sf"/>
</dbReference>
<name>A0A1S8A8H4_ROSNE</name>
<sequence length="162" mass="18006">MDRQNDDSVFSERRAVKPLSVIVVGAGIGGLAVGLCMQKTGHKVRILEKRREIAEVGAGIQLAPNATRILRRFDVLDEAMKYAIVLKQNSLRRWEDDEEVGSIPLAHVEEEFGAPLAVIHRADLHRVLLDAAIGCGCEILRGHEVIDTDPQFLPYVFHMPFA</sequence>
<proteinExistence type="inferred from homology"/>
<keyword evidence="10" id="KW-1185">Reference proteome</keyword>
<evidence type="ECO:0000313" key="10">
    <source>
        <dbReference type="Proteomes" id="UP000054516"/>
    </source>
</evidence>
<dbReference type="GO" id="GO:0071949">
    <property type="term" value="F:FAD binding"/>
    <property type="evidence" value="ECO:0007669"/>
    <property type="project" value="InterPro"/>
</dbReference>
<dbReference type="InterPro" id="IPR002938">
    <property type="entry name" value="FAD-bd"/>
</dbReference>
<dbReference type="PANTHER" id="PTHR13789">
    <property type="entry name" value="MONOOXYGENASE"/>
    <property type="match status" value="1"/>
</dbReference>
<evidence type="ECO:0000259" key="8">
    <source>
        <dbReference type="Pfam" id="PF01494"/>
    </source>
</evidence>
<keyword evidence="6" id="KW-0503">Monooxygenase</keyword>
<dbReference type="SUPFAM" id="SSF51905">
    <property type="entry name" value="FAD/NAD(P)-binding domain"/>
    <property type="match status" value="1"/>
</dbReference>
<evidence type="ECO:0000256" key="4">
    <source>
        <dbReference type="ARBA" id="ARBA00022827"/>
    </source>
</evidence>
<dbReference type="OrthoDB" id="16820at2759"/>
<evidence type="ECO:0000256" key="1">
    <source>
        <dbReference type="ARBA" id="ARBA00005179"/>
    </source>
</evidence>
<dbReference type="Gene3D" id="3.50.50.60">
    <property type="entry name" value="FAD/NAD(P)-binding domain"/>
    <property type="match status" value="1"/>
</dbReference>
<dbReference type="EMBL" id="DF977473">
    <property type="protein sequence ID" value="GAW26319.1"/>
    <property type="molecule type" value="Genomic_DNA"/>
</dbReference>
<organism evidence="9">
    <name type="scientific">Rosellinia necatrix</name>
    <name type="common">White root-rot fungus</name>
    <dbReference type="NCBI Taxonomy" id="77044"/>
    <lineage>
        <taxon>Eukaryota</taxon>
        <taxon>Fungi</taxon>
        <taxon>Dikarya</taxon>
        <taxon>Ascomycota</taxon>
        <taxon>Pezizomycotina</taxon>
        <taxon>Sordariomycetes</taxon>
        <taxon>Xylariomycetidae</taxon>
        <taxon>Xylariales</taxon>
        <taxon>Xylariaceae</taxon>
        <taxon>Rosellinia</taxon>
    </lineage>
</organism>
<evidence type="ECO:0000256" key="7">
    <source>
        <dbReference type="SAM" id="Phobius"/>
    </source>
</evidence>
<evidence type="ECO:0000256" key="6">
    <source>
        <dbReference type="ARBA" id="ARBA00023033"/>
    </source>
</evidence>
<comment type="pathway">
    <text evidence="1">Secondary metabolite biosynthesis.</text>
</comment>
<evidence type="ECO:0000256" key="3">
    <source>
        <dbReference type="ARBA" id="ARBA00022630"/>
    </source>
</evidence>
<dbReference type="InterPro" id="IPR050493">
    <property type="entry name" value="FAD-dep_Monooxygenase_BioMet"/>
</dbReference>
<evidence type="ECO:0000256" key="2">
    <source>
        <dbReference type="ARBA" id="ARBA00007992"/>
    </source>
</evidence>
<dbReference type="PANTHER" id="PTHR13789:SF309">
    <property type="entry name" value="PUTATIVE (AFU_ORTHOLOGUE AFUA_6G14510)-RELATED"/>
    <property type="match status" value="1"/>
</dbReference>